<evidence type="ECO:0000256" key="6">
    <source>
        <dbReference type="SAM" id="MobiDB-lite"/>
    </source>
</evidence>
<dbReference type="PANTHER" id="PTHR12620">
    <property type="entry name" value="U2 SNRNP AUXILIARY FACTOR, SMALL SUBUNIT"/>
    <property type="match status" value="1"/>
</dbReference>
<evidence type="ECO:0000256" key="2">
    <source>
        <dbReference type="ARBA" id="ARBA00022737"/>
    </source>
</evidence>
<keyword evidence="4 5" id="KW-0862">Zinc</keyword>
<dbReference type="GO" id="GO:0000398">
    <property type="term" value="P:mRNA splicing, via spliceosome"/>
    <property type="evidence" value="ECO:0007669"/>
    <property type="project" value="InterPro"/>
</dbReference>
<feature type="region of interest" description="Disordered" evidence="6">
    <location>
        <begin position="96"/>
        <end position="128"/>
    </location>
</feature>
<dbReference type="InterPro" id="IPR009145">
    <property type="entry name" value="U2AF_small"/>
</dbReference>
<dbReference type="EMBL" id="JAJJMA010273911">
    <property type="protein sequence ID" value="MCL7045798.1"/>
    <property type="molecule type" value="Genomic_DNA"/>
</dbReference>
<sequence length="128" mass="15087">VAQAYVRMHSRQLLITCEYVGVTKWKVAICGEYMRSRLQTCSRGTTCNFIHCFRNPGGDYEWADWDRPAPRYWVKKMAYLFGTSDENYDEHLVPETWGKQEGSERKTPRSDRYRSRRSRSRTVDSSSS</sequence>
<dbReference type="Pfam" id="PF00642">
    <property type="entry name" value="zf-CCCH"/>
    <property type="match status" value="1"/>
</dbReference>
<evidence type="ECO:0000256" key="1">
    <source>
        <dbReference type="ARBA" id="ARBA00022723"/>
    </source>
</evidence>
<reference evidence="8" key="1">
    <citation type="submission" date="2022-03" db="EMBL/GenBank/DDBJ databases">
        <title>A functionally conserved STORR gene fusion in Papaver species that diverged 16.8 million years ago.</title>
        <authorList>
            <person name="Catania T."/>
        </authorList>
    </citation>
    <scope>NUCLEOTIDE SEQUENCE</scope>
    <source>
        <strain evidence="8">S-191538</strain>
    </source>
</reference>
<evidence type="ECO:0000256" key="4">
    <source>
        <dbReference type="ARBA" id="ARBA00022833"/>
    </source>
</evidence>
<dbReference type="PROSITE" id="PS50103">
    <property type="entry name" value="ZF_C3H1"/>
    <property type="match status" value="1"/>
</dbReference>
<evidence type="ECO:0000313" key="9">
    <source>
        <dbReference type="Proteomes" id="UP001177140"/>
    </source>
</evidence>
<feature type="non-terminal residue" evidence="8">
    <location>
        <position position="128"/>
    </location>
</feature>
<dbReference type="GO" id="GO:0089701">
    <property type="term" value="C:U2AF complex"/>
    <property type="evidence" value="ECO:0007669"/>
    <property type="project" value="InterPro"/>
</dbReference>
<feature type="domain" description="C3H1-type" evidence="7">
    <location>
        <begin position="24"/>
        <end position="54"/>
    </location>
</feature>
<feature type="non-terminal residue" evidence="8">
    <location>
        <position position="1"/>
    </location>
</feature>
<evidence type="ECO:0000313" key="8">
    <source>
        <dbReference type="EMBL" id="MCL7045798.1"/>
    </source>
</evidence>
<keyword evidence="2" id="KW-0677">Repeat</keyword>
<gene>
    <name evidence="8" type="ORF">MKW94_027146</name>
</gene>
<dbReference type="Proteomes" id="UP001177140">
    <property type="component" value="Unassembled WGS sequence"/>
</dbReference>
<protein>
    <recommendedName>
        <fullName evidence="7">C3H1-type domain-containing protein</fullName>
    </recommendedName>
</protein>
<feature type="compositionally biased region" description="Basic and acidic residues" evidence="6">
    <location>
        <begin position="101"/>
        <end position="113"/>
    </location>
</feature>
<keyword evidence="1 5" id="KW-0479">Metal-binding</keyword>
<accession>A0AA41VQZ6</accession>
<feature type="zinc finger region" description="C3H1-type" evidence="5">
    <location>
        <begin position="24"/>
        <end position="54"/>
    </location>
</feature>
<organism evidence="8 9">
    <name type="scientific">Papaver nudicaule</name>
    <name type="common">Iceland poppy</name>
    <dbReference type="NCBI Taxonomy" id="74823"/>
    <lineage>
        <taxon>Eukaryota</taxon>
        <taxon>Viridiplantae</taxon>
        <taxon>Streptophyta</taxon>
        <taxon>Embryophyta</taxon>
        <taxon>Tracheophyta</taxon>
        <taxon>Spermatophyta</taxon>
        <taxon>Magnoliopsida</taxon>
        <taxon>Ranunculales</taxon>
        <taxon>Papaveraceae</taxon>
        <taxon>Papaveroideae</taxon>
        <taxon>Papaver</taxon>
    </lineage>
</organism>
<proteinExistence type="predicted"/>
<keyword evidence="9" id="KW-1185">Reference proteome</keyword>
<evidence type="ECO:0000259" key="7">
    <source>
        <dbReference type="PROSITE" id="PS50103"/>
    </source>
</evidence>
<dbReference type="AlphaFoldDB" id="A0AA41VQZ6"/>
<dbReference type="GO" id="GO:0008270">
    <property type="term" value="F:zinc ion binding"/>
    <property type="evidence" value="ECO:0007669"/>
    <property type="project" value="UniProtKB-KW"/>
</dbReference>
<evidence type="ECO:0000256" key="5">
    <source>
        <dbReference type="PROSITE-ProRule" id="PRU00723"/>
    </source>
</evidence>
<comment type="caution">
    <text evidence="8">The sequence shown here is derived from an EMBL/GenBank/DDBJ whole genome shotgun (WGS) entry which is preliminary data.</text>
</comment>
<dbReference type="GO" id="GO:0003723">
    <property type="term" value="F:RNA binding"/>
    <property type="evidence" value="ECO:0007669"/>
    <property type="project" value="InterPro"/>
</dbReference>
<name>A0AA41VQZ6_PAPNU</name>
<evidence type="ECO:0000256" key="3">
    <source>
        <dbReference type="ARBA" id="ARBA00022771"/>
    </source>
</evidence>
<dbReference type="InterPro" id="IPR000571">
    <property type="entry name" value="Znf_CCCH"/>
</dbReference>
<keyword evidence="3 5" id="KW-0863">Zinc-finger</keyword>